<accession>A0AA46S9L1</accession>
<proteinExistence type="predicted"/>
<gene>
    <name evidence="1" type="ORF">LSO58_07095</name>
</gene>
<evidence type="ECO:0000313" key="2">
    <source>
        <dbReference type="Proteomes" id="UP001164081"/>
    </source>
</evidence>
<sequence>MAFITEQEALDNVEGFSALSISDKAQYLQMSEAYLIARNVKPYNDVTKVPQPLKTASYQIIKGIIKGELYQGQEQTLKRKKVKADTVETEKEYQDGSVKLNATEQYILDLIKPYAKRTSVQLLKRI</sequence>
<protein>
    <submittedName>
        <fullName evidence="1">Uncharacterized protein</fullName>
    </submittedName>
</protein>
<organism evidence="1 2">
    <name type="scientific">Acinetobacter ursingii</name>
    <dbReference type="NCBI Taxonomy" id="108980"/>
    <lineage>
        <taxon>Bacteria</taxon>
        <taxon>Pseudomonadati</taxon>
        <taxon>Pseudomonadota</taxon>
        <taxon>Gammaproteobacteria</taxon>
        <taxon>Moraxellales</taxon>
        <taxon>Moraxellaceae</taxon>
        <taxon>Acinetobacter</taxon>
    </lineage>
</organism>
<dbReference type="EMBL" id="CP089044">
    <property type="protein sequence ID" value="UYF76633.1"/>
    <property type="molecule type" value="Genomic_DNA"/>
</dbReference>
<name>A0AA46S9L1_9GAMM</name>
<reference evidence="1" key="1">
    <citation type="journal article" date="2022" name="J Glob Antimicrob Resist">
        <title>Comparative analysis of IMP-4- and OXA-58-containing plasmids of three carbapenemase-producing Acinetobacter ursingii strains in the Netherlands.</title>
        <authorList>
            <person name="Hendrickx A.P.A."/>
            <person name="Schade R.P."/>
            <person name="Landman F."/>
            <person name="Bosch T."/>
            <person name="Schouls L.M."/>
            <person name="van Dijk K."/>
        </authorList>
    </citation>
    <scope>NUCLEOTIDE SEQUENCE</scope>
    <source>
        <strain evidence="1">RIVM_C010761</strain>
    </source>
</reference>
<evidence type="ECO:0000313" key="1">
    <source>
        <dbReference type="EMBL" id="UYF76633.1"/>
    </source>
</evidence>
<dbReference type="Proteomes" id="UP001164081">
    <property type="component" value="Chromosome"/>
</dbReference>
<dbReference type="RefSeq" id="WP_263503787.1">
    <property type="nucleotide sequence ID" value="NZ_CP089044.1"/>
</dbReference>
<dbReference type="AlphaFoldDB" id="A0AA46S9L1"/>